<dbReference type="Gene3D" id="1.10.1040.20">
    <property type="entry name" value="ProC-like, C-terminal domain"/>
    <property type="match status" value="1"/>
</dbReference>
<dbReference type="Gene3D" id="3.40.50.720">
    <property type="entry name" value="NAD(P)-binding Rossmann-like Domain"/>
    <property type="match status" value="1"/>
</dbReference>
<dbReference type="PANTHER" id="PTHR40459:SF1">
    <property type="entry name" value="CONSERVED HYPOTHETICAL ALANINE AND LEUCINE RICH PROTEIN"/>
    <property type="match status" value="1"/>
</dbReference>
<name>A0A1M5AEN3_9BACT</name>
<reference evidence="4" key="1">
    <citation type="submission" date="2016-11" db="EMBL/GenBank/DDBJ databases">
        <authorList>
            <person name="Varghese N."/>
            <person name="Submissions S."/>
        </authorList>
    </citation>
    <scope>NUCLEOTIDE SEQUENCE [LARGE SCALE GENOMIC DNA]</scope>
    <source>
        <strain evidence="4">DSM 27370</strain>
    </source>
</reference>
<protein>
    <submittedName>
        <fullName evidence="3">Predicted oxidoreductase, contains short-chain dehydrogenase (SDR) and DUF2520 domains</fullName>
    </submittedName>
</protein>
<keyword evidence="4" id="KW-1185">Reference proteome</keyword>
<dbReference type="PANTHER" id="PTHR40459">
    <property type="entry name" value="CONSERVED HYPOTHETICAL ALANINE AND LEUCINE RICH PROTEIN"/>
    <property type="match status" value="1"/>
</dbReference>
<dbReference type="Pfam" id="PF10728">
    <property type="entry name" value="DUF2520"/>
    <property type="match status" value="1"/>
</dbReference>
<organism evidence="3 4">
    <name type="scientific">Dysgonomonas macrotermitis</name>
    <dbReference type="NCBI Taxonomy" id="1346286"/>
    <lineage>
        <taxon>Bacteria</taxon>
        <taxon>Pseudomonadati</taxon>
        <taxon>Bacteroidota</taxon>
        <taxon>Bacteroidia</taxon>
        <taxon>Bacteroidales</taxon>
        <taxon>Dysgonomonadaceae</taxon>
        <taxon>Dysgonomonas</taxon>
    </lineage>
</organism>
<dbReference type="EMBL" id="FQUC01000005">
    <property type="protein sequence ID" value="SHF28362.1"/>
    <property type="molecule type" value="Genomic_DNA"/>
</dbReference>
<dbReference type="InterPro" id="IPR028939">
    <property type="entry name" value="P5C_Rdtase_cat_N"/>
</dbReference>
<dbReference type="RefSeq" id="WP_062184856.1">
    <property type="nucleotide sequence ID" value="NZ_BBXL01000032.1"/>
</dbReference>
<dbReference type="SUPFAM" id="SSF48179">
    <property type="entry name" value="6-phosphogluconate dehydrogenase C-terminal domain-like"/>
    <property type="match status" value="1"/>
</dbReference>
<feature type="domain" description="Pyrroline-5-carboxylate reductase catalytic N-terminal" evidence="1">
    <location>
        <begin position="2"/>
        <end position="80"/>
    </location>
</feature>
<dbReference type="InterPro" id="IPR008927">
    <property type="entry name" value="6-PGluconate_DH-like_C_sf"/>
</dbReference>
<dbReference type="SUPFAM" id="SSF51735">
    <property type="entry name" value="NAD(P)-binding Rossmann-fold domains"/>
    <property type="match status" value="1"/>
</dbReference>
<dbReference type="Pfam" id="PF03807">
    <property type="entry name" value="F420_oxidored"/>
    <property type="match status" value="1"/>
</dbReference>
<proteinExistence type="predicted"/>
<evidence type="ECO:0000313" key="4">
    <source>
        <dbReference type="Proteomes" id="UP000184480"/>
    </source>
</evidence>
<dbReference type="Proteomes" id="UP000184480">
    <property type="component" value="Unassembled WGS sequence"/>
</dbReference>
<evidence type="ECO:0000259" key="1">
    <source>
        <dbReference type="Pfam" id="PF03807"/>
    </source>
</evidence>
<evidence type="ECO:0000313" key="3">
    <source>
        <dbReference type="EMBL" id="SHF28362.1"/>
    </source>
</evidence>
<dbReference type="OrthoDB" id="9810755at2"/>
<sequence>MKIVFIGAGRLATHLAKSLYEASHIIVQVYSRTLESASLLAGLVNSNPINKLTEIYPDADIYIFSVNDSVLEDLLNQIPENNGIWLHTAGSLPLGIFEGHNKRYGVIYPLQTFSKDRNVDFEKIPLFIEANNDPDIQLLTNLGKGISQDVYTLSSEKRQYIHLTGVFACNFVNQMYAISDTILKEEGIPFQVLLPLIDETAAKVHDLSPKEAQTGPAIRYDTNIINKHLTLIKDEKLKNIYRLISEYIHESNK</sequence>
<evidence type="ECO:0000259" key="2">
    <source>
        <dbReference type="Pfam" id="PF10728"/>
    </source>
</evidence>
<dbReference type="InterPro" id="IPR036291">
    <property type="entry name" value="NAD(P)-bd_dom_sf"/>
</dbReference>
<dbReference type="InterPro" id="IPR037108">
    <property type="entry name" value="TM1727-like_C_sf"/>
</dbReference>
<dbReference type="AlphaFoldDB" id="A0A1M5AEN3"/>
<dbReference type="STRING" id="1346286.SAMN05444362_10517"/>
<dbReference type="InterPro" id="IPR018931">
    <property type="entry name" value="DUF2520"/>
</dbReference>
<feature type="domain" description="DUF2520" evidence="2">
    <location>
        <begin position="124"/>
        <end position="247"/>
    </location>
</feature>
<gene>
    <name evidence="3" type="ORF">SAMN05444362_10517</name>
</gene>
<accession>A0A1M5AEN3</accession>